<dbReference type="EC" id="6.3.4.20" evidence="9 11"/>
<dbReference type="GO" id="GO:0008270">
    <property type="term" value="F:zinc ion binding"/>
    <property type="evidence" value="ECO:0007669"/>
    <property type="project" value="UniProtKB-UniRule"/>
</dbReference>
<proteinExistence type="inferred from homology"/>
<evidence type="ECO:0000256" key="5">
    <source>
        <dbReference type="ARBA" id="ARBA00022833"/>
    </source>
</evidence>
<dbReference type="OrthoDB" id="6532at2157"/>
<sequence>MKAVSILSGGLDSTVATMIAKEEYDEVTAITFNYGQKAFKREVSAAKKICEILGIKHVIINLEFVKLFNKGSLITDEELPKIKIEELNTEKAFETMKAVWVPARNLIFLSIASGFAEAYEMDRVIIGINKEEGQTFPDNRIEFIEAFNNALKYGTLKDIKVEAPLYDKSKEEIVKIGHELEKKYGEVLRYTYSCYKDNGKDFLHCGECESCMRRKRAFMLAKVEDKTEYLTN</sequence>
<dbReference type="PANTHER" id="PTHR42914">
    <property type="entry name" value="7-CYANO-7-DEAZAGUANINE SYNTHASE"/>
    <property type="match status" value="1"/>
</dbReference>
<dbReference type="PATRIC" id="fig|1069083.5.peg.599"/>
<dbReference type="Proteomes" id="UP000053695">
    <property type="component" value="Unassembled WGS sequence"/>
</dbReference>
<feature type="binding site" evidence="11">
    <location>
        <position position="211"/>
    </location>
    <ligand>
        <name>Zn(2+)</name>
        <dbReference type="ChEBI" id="CHEBI:29105"/>
    </ligand>
</feature>
<keyword evidence="13" id="KW-1185">Reference proteome</keyword>
<dbReference type="CDD" id="cd01995">
    <property type="entry name" value="QueC-like"/>
    <property type="match status" value="1"/>
</dbReference>
<keyword evidence="2 11" id="KW-0436">Ligase</keyword>
<feature type="binding site" evidence="11">
    <location>
        <begin position="7"/>
        <end position="17"/>
    </location>
    <ligand>
        <name>ATP</name>
        <dbReference type="ChEBI" id="CHEBI:30616"/>
    </ligand>
</feature>
<dbReference type="GO" id="GO:0016879">
    <property type="term" value="F:ligase activity, forming carbon-nitrogen bonds"/>
    <property type="evidence" value="ECO:0007669"/>
    <property type="project" value="UniProtKB-UniRule"/>
</dbReference>
<name>N6UVB9_9EURY</name>
<feature type="binding site" evidence="11">
    <location>
        <position position="208"/>
    </location>
    <ligand>
        <name>Zn(2+)</name>
        <dbReference type="ChEBI" id="CHEBI:29105"/>
    </ligand>
</feature>
<evidence type="ECO:0000256" key="10">
    <source>
        <dbReference type="ARBA" id="ARBA00047890"/>
    </source>
</evidence>
<evidence type="ECO:0000256" key="8">
    <source>
        <dbReference type="ARBA" id="ARBA00037993"/>
    </source>
</evidence>
<dbReference type="STRING" id="1069083.GCA_000371805_00158"/>
<evidence type="ECO:0000313" key="12">
    <source>
        <dbReference type="EMBL" id="ENN96304.1"/>
    </source>
</evidence>
<feature type="binding site" evidence="11">
    <location>
        <position position="205"/>
    </location>
    <ligand>
        <name>Zn(2+)</name>
        <dbReference type="ChEBI" id="CHEBI:29105"/>
    </ligand>
</feature>
<keyword evidence="3 11" id="KW-0479">Metal-binding</keyword>
<comment type="pathway">
    <text evidence="1 11">Purine metabolism; 7-cyano-7-deazaguanine biosynthesis.</text>
</comment>
<evidence type="ECO:0000256" key="9">
    <source>
        <dbReference type="ARBA" id="ARBA00039149"/>
    </source>
</evidence>
<dbReference type="NCBIfam" id="TIGR00364">
    <property type="entry name" value="7-cyano-7-deazaguanine synthase QueC"/>
    <property type="match status" value="1"/>
</dbReference>
<evidence type="ECO:0000256" key="1">
    <source>
        <dbReference type="ARBA" id="ARBA00005061"/>
    </source>
</evidence>
<gene>
    <name evidence="11" type="primary">queC</name>
    <name evidence="12" type="ORF">J422_03054</name>
</gene>
<evidence type="ECO:0000256" key="4">
    <source>
        <dbReference type="ARBA" id="ARBA00022741"/>
    </source>
</evidence>
<comment type="cofactor">
    <cofactor evidence="11">
        <name>Zn(2+)</name>
        <dbReference type="ChEBI" id="CHEBI:29105"/>
    </cofactor>
    <text evidence="11">Binds 1 zinc ion per subunit.</text>
</comment>
<dbReference type="UniPathway" id="UPA00391"/>
<organism evidence="12 13">
    <name type="scientific">Methanocaldococcus villosus KIN24-T80</name>
    <dbReference type="NCBI Taxonomy" id="1069083"/>
    <lineage>
        <taxon>Archaea</taxon>
        <taxon>Methanobacteriati</taxon>
        <taxon>Methanobacteriota</taxon>
        <taxon>Methanomada group</taxon>
        <taxon>Methanococci</taxon>
        <taxon>Methanococcales</taxon>
        <taxon>Methanocaldococcaceae</taxon>
        <taxon>Methanocaldococcus</taxon>
    </lineage>
</organism>
<evidence type="ECO:0000256" key="3">
    <source>
        <dbReference type="ARBA" id="ARBA00022723"/>
    </source>
</evidence>
<evidence type="ECO:0000256" key="2">
    <source>
        <dbReference type="ARBA" id="ARBA00022598"/>
    </source>
</evidence>
<dbReference type="PIRSF" id="PIRSF006293">
    <property type="entry name" value="ExsB"/>
    <property type="match status" value="1"/>
</dbReference>
<evidence type="ECO:0000313" key="13">
    <source>
        <dbReference type="Proteomes" id="UP000053695"/>
    </source>
</evidence>
<comment type="similarity">
    <text evidence="8 11">Belongs to the QueC family.</text>
</comment>
<dbReference type="InterPro" id="IPR018317">
    <property type="entry name" value="QueC"/>
</dbReference>
<reference evidence="12 13" key="1">
    <citation type="journal article" date="2013" name="Genome Announc.">
        <title>Draft Genome Sequence of a Highly Flagellated, Fast-Swimming Archaeon, Methanocaldococcus villosus Strain KIN24-T80 (DSM 22612).</title>
        <authorList>
            <person name="Thennarasu S."/>
            <person name="Polireddy D."/>
            <person name="Antony A."/>
            <person name="Yada M.R."/>
            <person name="Algarawi S."/>
            <person name="Sivakumar N."/>
        </authorList>
    </citation>
    <scope>NUCLEOTIDE SEQUENCE [LARGE SCALE GENOMIC DNA]</scope>
    <source>
        <strain evidence="12 13">KIN24-T80</strain>
    </source>
</reference>
<dbReference type="AlphaFoldDB" id="N6UVB9"/>
<evidence type="ECO:0000256" key="11">
    <source>
        <dbReference type="HAMAP-Rule" id="MF_01633"/>
    </source>
</evidence>
<keyword evidence="6 11" id="KW-0067">ATP-binding</keyword>
<evidence type="ECO:0000256" key="6">
    <source>
        <dbReference type="ARBA" id="ARBA00022840"/>
    </source>
</evidence>
<dbReference type="HAMAP" id="MF_01633">
    <property type="entry name" value="QueC"/>
    <property type="match status" value="1"/>
</dbReference>
<dbReference type="EMBL" id="APMM01000018">
    <property type="protein sequence ID" value="ENN96304.1"/>
    <property type="molecule type" value="Genomic_DNA"/>
</dbReference>
<dbReference type="GO" id="GO:0005524">
    <property type="term" value="F:ATP binding"/>
    <property type="evidence" value="ECO:0007669"/>
    <property type="project" value="UniProtKB-UniRule"/>
</dbReference>
<keyword evidence="5 11" id="KW-0862">Zinc</keyword>
<dbReference type="Pfam" id="PF06508">
    <property type="entry name" value="QueC"/>
    <property type="match status" value="1"/>
</dbReference>
<dbReference type="RefSeq" id="WP_004590755.1">
    <property type="nucleotide sequence ID" value="NZ_APMM01000018.1"/>
</dbReference>
<accession>N6UVB9</accession>
<dbReference type="Gene3D" id="3.40.50.620">
    <property type="entry name" value="HUPs"/>
    <property type="match status" value="1"/>
</dbReference>
<evidence type="ECO:0000256" key="7">
    <source>
        <dbReference type="ARBA" id="ARBA00037768"/>
    </source>
</evidence>
<dbReference type="PANTHER" id="PTHR42914:SF1">
    <property type="entry name" value="7-CYANO-7-DEAZAGUANINE SYNTHASE"/>
    <property type="match status" value="1"/>
</dbReference>
<dbReference type="InterPro" id="IPR014729">
    <property type="entry name" value="Rossmann-like_a/b/a_fold"/>
</dbReference>
<protein>
    <recommendedName>
        <fullName evidence="9 11">7-cyano-7-deazaguanine synthase</fullName>
        <ecNumber evidence="9 11">6.3.4.20</ecNumber>
    </recommendedName>
    <alternativeName>
        <fullName evidence="11">7-cyano-7-carbaguanine synthase</fullName>
    </alternativeName>
    <alternativeName>
        <fullName evidence="11">Archaeosine biosynthesis protein QueC</fullName>
    </alternativeName>
    <alternativeName>
        <fullName evidence="11">PreQ(0) synthase</fullName>
    </alternativeName>
</protein>
<comment type="caution">
    <text evidence="12">The sequence shown here is derived from an EMBL/GenBank/DDBJ whole genome shotgun (WGS) entry which is preliminary data.</text>
</comment>
<keyword evidence="4 11" id="KW-0547">Nucleotide-binding</keyword>
<comment type="function">
    <text evidence="7 11">Catalyzes the ATP-dependent conversion of 7-carboxy-7-deazaguanine (CDG) to 7-cyano-7-deazaguanine (preQ(0)).</text>
</comment>
<dbReference type="SUPFAM" id="SSF52402">
    <property type="entry name" value="Adenine nucleotide alpha hydrolases-like"/>
    <property type="match status" value="1"/>
</dbReference>
<feature type="binding site" evidence="11">
    <location>
        <position position="194"/>
    </location>
    <ligand>
        <name>Zn(2+)</name>
        <dbReference type="ChEBI" id="CHEBI:29105"/>
    </ligand>
</feature>
<comment type="catalytic activity">
    <reaction evidence="10 11">
        <text>7-carboxy-7-carbaguanine + NH4(+) + 2 ATP = 7-cyano-7-carbaguanine + 2 AMP + 2 diphosphate + 2 H(+)</text>
        <dbReference type="Rhea" id="RHEA:27982"/>
        <dbReference type="ChEBI" id="CHEBI:15378"/>
        <dbReference type="ChEBI" id="CHEBI:28938"/>
        <dbReference type="ChEBI" id="CHEBI:30616"/>
        <dbReference type="ChEBI" id="CHEBI:33019"/>
        <dbReference type="ChEBI" id="CHEBI:45075"/>
        <dbReference type="ChEBI" id="CHEBI:61036"/>
        <dbReference type="ChEBI" id="CHEBI:456215"/>
        <dbReference type="EC" id="6.3.4.20"/>
    </reaction>
</comment>